<evidence type="ECO:0000313" key="3">
    <source>
        <dbReference type="Proteomes" id="UP000051124"/>
    </source>
</evidence>
<dbReference type="EMBL" id="LIZT01000046">
    <property type="protein sequence ID" value="KPJ49706.1"/>
    <property type="molecule type" value="Genomic_DNA"/>
</dbReference>
<accession>A0A0S7WHR4</accession>
<evidence type="ECO:0000313" key="2">
    <source>
        <dbReference type="EMBL" id="KPJ49706.1"/>
    </source>
</evidence>
<sequence length="304" mass="33658">MKGRYFYSGVNSLTTTLICALLINLAIVAIAYPGAGKYEDGKFTLIISVRHDACATRLKEWRIAFQNASELLLDATDGQHQFGTFIVCNSARAGRPADIYLFEEDGRSYANLPLPGLGRPGSHMFLYGDERYKPFVIVHEFAHYGYGLYDEYSGPDGDAECVEDPPHATASIMEGGWWQAPGVDGGDGFVREISEFCVSLNHDPDMDTEQEHVHGKSCWETMIDFYPDLTLPTGLPEEGFACVADPIVWIELEPETRLVLCMDRSGSMDTPPWKMLYAKLGAKLFVELVEKGDKIGVVSYGTAV</sequence>
<protein>
    <recommendedName>
        <fullName evidence="4">VWFA domain-containing protein</fullName>
    </recommendedName>
</protein>
<dbReference type="InterPro" id="IPR036465">
    <property type="entry name" value="vWFA_dom_sf"/>
</dbReference>
<evidence type="ECO:0000256" key="1">
    <source>
        <dbReference type="SAM" id="Phobius"/>
    </source>
</evidence>
<dbReference type="Proteomes" id="UP000051124">
    <property type="component" value="Unassembled WGS sequence"/>
</dbReference>
<dbReference type="Gene3D" id="3.40.50.410">
    <property type="entry name" value="von Willebrand factor, type A domain"/>
    <property type="match status" value="1"/>
</dbReference>
<comment type="caution">
    <text evidence="2">The sequence shown here is derived from an EMBL/GenBank/DDBJ whole genome shotgun (WGS) entry which is preliminary data.</text>
</comment>
<keyword evidence="1" id="KW-0472">Membrane</keyword>
<organism evidence="2 3">
    <name type="scientific">candidate division TA06 bacterium DG_26</name>
    <dbReference type="NCBI Taxonomy" id="1703771"/>
    <lineage>
        <taxon>Bacteria</taxon>
        <taxon>Bacteria division TA06</taxon>
    </lineage>
</organism>
<proteinExistence type="predicted"/>
<gene>
    <name evidence="2" type="ORF">AMJ40_04960</name>
</gene>
<reference evidence="2 3" key="1">
    <citation type="journal article" date="2015" name="Microbiome">
        <title>Genomic resolution of linkages in carbon, nitrogen, and sulfur cycling among widespread estuary sediment bacteria.</title>
        <authorList>
            <person name="Baker B.J."/>
            <person name="Lazar C.S."/>
            <person name="Teske A.P."/>
            <person name="Dick G.J."/>
        </authorList>
    </citation>
    <scope>NUCLEOTIDE SEQUENCE [LARGE SCALE GENOMIC DNA]</scope>
    <source>
        <strain evidence="2">DG_26</strain>
    </source>
</reference>
<keyword evidence="1" id="KW-0812">Transmembrane</keyword>
<dbReference type="AlphaFoldDB" id="A0A0S7WHR4"/>
<evidence type="ECO:0008006" key="4">
    <source>
        <dbReference type="Google" id="ProtNLM"/>
    </source>
</evidence>
<dbReference type="SUPFAM" id="SSF53300">
    <property type="entry name" value="vWA-like"/>
    <property type="match status" value="1"/>
</dbReference>
<feature type="transmembrane region" description="Helical" evidence="1">
    <location>
        <begin position="12"/>
        <end position="32"/>
    </location>
</feature>
<keyword evidence="1" id="KW-1133">Transmembrane helix</keyword>
<name>A0A0S7WHR4_UNCT6</name>